<dbReference type="PROSITE" id="PS50932">
    <property type="entry name" value="HTH_LACI_2"/>
    <property type="match status" value="1"/>
</dbReference>
<dbReference type="InterPro" id="IPR028082">
    <property type="entry name" value="Peripla_BP_I"/>
</dbReference>
<evidence type="ECO:0000256" key="2">
    <source>
        <dbReference type="ARBA" id="ARBA00023125"/>
    </source>
</evidence>
<dbReference type="CDD" id="cd06267">
    <property type="entry name" value="PBP1_LacI_sugar_binding-like"/>
    <property type="match status" value="1"/>
</dbReference>
<dbReference type="Gene3D" id="1.10.260.40">
    <property type="entry name" value="lambda repressor-like DNA-binding domains"/>
    <property type="match status" value="1"/>
</dbReference>
<dbReference type="SUPFAM" id="SSF53822">
    <property type="entry name" value="Periplasmic binding protein-like I"/>
    <property type="match status" value="1"/>
</dbReference>
<dbReference type="Gene3D" id="3.40.50.2300">
    <property type="match status" value="2"/>
</dbReference>
<accession>A0ABP4NIL0</accession>
<name>A0ABP4NIL0_9ACTN</name>
<dbReference type="PANTHER" id="PTHR30146">
    <property type="entry name" value="LACI-RELATED TRANSCRIPTIONAL REPRESSOR"/>
    <property type="match status" value="1"/>
</dbReference>
<feature type="domain" description="HTH lacI-type" evidence="4">
    <location>
        <begin position="1"/>
        <end position="44"/>
    </location>
</feature>
<keyword evidence="3" id="KW-0804">Transcription</keyword>
<evidence type="ECO:0000256" key="1">
    <source>
        <dbReference type="ARBA" id="ARBA00023015"/>
    </source>
</evidence>
<organism evidence="5 6">
    <name type="scientific">Kribbella hippodromi</name>
    <dbReference type="NCBI Taxonomy" id="434347"/>
    <lineage>
        <taxon>Bacteria</taxon>
        <taxon>Bacillati</taxon>
        <taxon>Actinomycetota</taxon>
        <taxon>Actinomycetes</taxon>
        <taxon>Propionibacteriales</taxon>
        <taxon>Kribbellaceae</taxon>
        <taxon>Kribbella</taxon>
    </lineage>
</organism>
<proteinExistence type="predicted"/>
<keyword evidence="6" id="KW-1185">Reference proteome</keyword>
<evidence type="ECO:0000313" key="5">
    <source>
        <dbReference type="EMBL" id="GAA1560938.1"/>
    </source>
</evidence>
<keyword evidence="2 5" id="KW-0238">DNA-binding</keyword>
<evidence type="ECO:0000259" key="4">
    <source>
        <dbReference type="PROSITE" id="PS50932"/>
    </source>
</evidence>
<keyword evidence="1" id="KW-0805">Transcription regulation</keyword>
<comment type="caution">
    <text evidence="5">The sequence shown here is derived from an EMBL/GenBank/DDBJ whole genome shotgun (WGS) entry which is preliminary data.</text>
</comment>
<dbReference type="EMBL" id="BAAAPH010000004">
    <property type="protein sequence ID" value="GAA1560938.1"/>
    <property type="molecule type" value="Genomic_DNA"/>
</dbReference>
<dbReference type="InterPro" id="IPR010982">
    <property type="entry name" value="Lambda_DNA-bd_dom_sf"/>
</dbReference>
<dbReference type="InterPro" id="IPR000843">
    <property type="entry name" value="HTH_LacI"/>
</dbReference>
<dbReference type="PANTHER" id="PTHR30146:SF138">
    <property type="entry name" value="TRANSCRIPTIONAL REGULATORY PROTEIN"/>
    <property type="match status" value="1"/>
</dbReference>
<reference evidence="6" key="1">
    <citation type="journal article" date="2019" name="Int. J. Syst. Evol. Microbiol.">
        <title>The Global Catalogue of Microorganisms (GCM) 10K type strain sequencing project: providing services to taxonomists for standard genome sequencing and annotation.</title>
        <authorList>
            <consortium name="The Broad Institute Genomics Platform"/>
            <consortium name="The Broad Institute Genome Sequencing Center for Infectious Disease"/>
            <person name="Wu L."/>
            <person name="Ma J."/>
        </authorList>
    </citation>
    <scope>NUCLEOTIDE SEQUENCE [LARGE SCALE GENOMIC DNA]</scope>
    <source>
        <strain evidence="6">JCM 15572</strain>
    </source>
</reference>
<dbReference type="GO" id="GO:0003677">
    <property type="term" value="F:DNA binding"/>
    <property type="evidence" value="ECO:0007669"/>
    <property type="project" value="UniProtKB-KW"/>
</dbReference>
<dbReference type="SUPFAM" id="SSF47413">
    <property type="entry name" value="lambda repressor-like DNA-binding domains"/>
    <property type="match status" value="1"/>
</dbReference>
<protein>
    <submittedName>
        <fullName evidence="5">LacI family DNA-binding transcriptional regulator</fullName>
    </submittedName>
</protein>
<dbReference type="InterPro" id="IPR046335">
    <property type="entry name" value="LacI/GalR-like_sensor"/>
</dbReference>
<dbReference type="Proteomes" id="UP001501705">
    <property type="component" value="Unassembled WGS sequence"/>
</dbReference>
<evidence type="ECO:0000313" key="6">
    <source>
        <dbReference type="Proteomes" id="UP001501705"/>
    </source>
</evidence>
<evidence type="ECO:0000256" key="3">
    <source>
        <dbReference type="ARBA" id="ARBA00023163"/>
    </source>
</evidence>
<dbReference type="Pfam" id="PF13377">
    <property type="entry name" value="Peripla_BP_3"/>
    <property type="match status" value="1"/>
</dbReference>
<dbReference type="SMART" id="SM00354">
    <property type="entry name" value="HTH_LACI"/>
    <property type="match status" value="1"/>
</dbReference>
<sequence length="311" mass="33306">MSISTVSRAFSHPELLSRERRDQILSVAARVGYQPNRTARSLATGQTGVLGLLVPDITNPFFPPLVRAAENRANERGYALLLTDTDEHAEREKLLMREMTSRVDGLVVCSPRSTSAPIKQIADSRPVVLVNRTVPGMTSVTCSVEAGVSALMDHLYELGHRRVVYLSGPASSWSNKDKRTSIERSARRVGITVDVLGPYPATFEGGLVAAETVVSLPATAVLAYDDVMALGAIRGLKDRGRDVPGSISVSGCDDVLFASMTMPGLTTIAMPIALAGRTAVDLLLDQLEHSARPQQLTLSSAFIPRDSTGPA</sequence>
<dbReference type="CDD" id="cd01392">
    <property type="entry name" value="HTH_LacI"/>
    <property type="match status" value="1"/>
</dbReference>
<gene>
    <name evidence="5" type="ORF">GCM10009804_17180</name>
</gene>